<dbReference type="Proteomes" id="UP001472677">
    <property type="component" value="Unassembled WGS sequence"/>
</dbReference>
<evidence type="ECO:0000256" key="1">
    <source>
        <dbReference type="SAM" id="Phobius"/>
    </source>
</evidence>
<feature type="transmembrane region" description="Helical" evidence="1">
    <location>
        <begin position="50"/>
        <end position="69"/>
    </location>
</feature>
<keyword evidence="1" id="KW-0472">Membrane</keyword>
<evidence type="ECO:0000313" key="2">
    <source>
        <dbReference type="EMBL" id="KAK8512273.1"/>
    </source>
</evidence>
<sequence>MFLSPSSRPIWQPTPNGWITLNPDASVAYSGHSFAGGVFRAIRQFSSYQALLMTSLTIAFASTWFALSLRSLLALGAQTAFGYPIHVTLWPMLYRVYLPLAHRIARSFMLPRYPLHRQLMMILLVCKQQWLGVHDYR</sequence>
<gene>
    <name evidence="2" type="ORF">V6N12_031996</name>
</gene>
<reference evidence="2 3" key="1">
    <citation type="journal article" date="2024" name="G3 (Bethesda)">
        <title>Genome assembly of Hibiscus sabdariffa L. provides insights into metabolisms of medicinal natural products.</title>
        <authorList>
            <person name="Kim T."/>
        </authorList>
    </citation>
    <scope>NUCLEOTIDE SEQUENCE [LARGE SCALE GENOMIC DNA]</scope>
    <source>
        <strain evidence="2">TK-2024</strain>
        <tissue evidence="2">Old leaves</tissue>
    </source>
</reference>
<organism evidence="2 3">
    <name type="scientific">Hibiscus sabdariffa</name>
    <name type="common">roselle</name>
    <dbReference type="NCBI Taxonomy" id="183260"/>
    <lineage>
        <taxon>Eukaryota</taxon>
        <taxon>Viridiplantae</taxon>
        <taxon>Streptophyta</taxon>
        <taxon>Embryophyta</taxon>
        <taxon>Tracheophyta</taxon>
        <taxon>Spermatophyta</taxon>
        <taxon>Magnoliopsida</taxon>
        <taxon>eudicotyledons</taxon>
        <taxon>Gunneridae</taxon>
        <taxon>Pentapetalae</taxon>
        <taxon>rosids</taxon>
        <taxon>malvids</taxon>
        <taxon>Malvales</taxon>
        <taxon>Malvaceae</taxon>
        <taxon>Malvoideae</taxon>
        <taxon>Hibiscus</taxon>
    </lineage>
</organism>
<keyword evidence="1" id="KW-0812">Transmembrane</keyword>
<dbReference type="EMBL" id="JBBPBM010000074">
    <property type="protein sequence ID" value="KAK8512273.1"/>
    <property type="molecule type" value="Genomic_DNA"/>
</dbReference>
<keyword evidence="3" id="KW-1185">Reference proteome</keyword>
<accession>A0ABR2BYZ7</accession>
<name>A0ABR2BYZ7_9ROSI</name>
<evidence type="ECO:0000313" key="3">
    <source>
        <dbReference type="Proteomes" id="UP001472677"/>
    </source>
</evidence>
<feature type="transmembrane region" description="Helical" evidence="1">
    <location>
        <begin position="81"/>
        <end position="100"/>
    </location>
</feature>
<keyword evidence="1" id="KW-1133">Transmembrane helix</keyword>
<protein>
    <submittedName>
        <fullName evidence="2">Uncharacterized protein</fullName>
    </submittedName>
</protein>
<proteinExistence type="predicted"/>
<comment type="caution">
    <text evidence="2">The sequence shown here is derived from an EMBL/GenBank/DDBJ whole genome shotgun (WGS) entry which is preliminary data.</text>
</comment>